<evidence type="ECO:0000256" key="1">
    <source>
        <dbReference type="ARBA" id="ARBA00004613"/>
    </source>
</evidence>
<dbReference type="EMBL" id="CABFNS010000743">
    <property type="protein sequence ID" value="VUC26154.1"/>
    <property type="molecule type" value="Genomic_DNA"/>
</dbReference>
<comment type="caution">
    <text evidence="7">The sequence shown here is derived from an EMBL/GenBank/DDBJ whole genome shotgun (WGS) entry which is preliminary data.</text>
</comment>
<sequence length="192" mass="20678">MHAILSSLLFLGGSAIAAPNTVQLTAEEISCRNASRSILSWNIIDFDFHSSYTFSTPSHQIASGFVNFTLENAALEYKPACAASSSQLQDFFYGNVVYDCQIPTTAPRDAASFSFNRATGQVLVNQTWVCGDGGGKFTARGGTAFNLTCSDETWQNPDWKDGELYSTRNVSCAKVNGTASINQISGSTRILS</sequence>
<feature type="chain" id="PRO_5045426109" description="AA1-like domain-containing protein" evidence="5">
    <location>
        <begin position="18"/>
        <end position="192"/>
    </location>
</feature>
<evidence type="ECO:0000313" key="8">
    <source>
        <dbReference type="Proteomes" id="UP000766486"/>
    </source>
</evidence>
<accession>A0ABY6U7X3</accession>
<evidence type="ECO:0000256" key="2">
    <source>
        <dbReference type="ARBA" id="ARBA00022525"/>
    </source>
</evidence>
<evidence type="ECO:0000256" key="4">
    <source>
        <dbReference type="ARBA" id="ARBA00023157"/>
    </source>
</evidence>
<name>A0ABY6U7X3_BIOOC</name>
<feature type="signal peptide" evidence="5">
    <location>
        <begin position="1"/>
        <end position="17"/>
    </location>
</feature>
<keyword evidence="3 5" id="KW-0732">Signal</keyword>
<organism evidence="7 8">
    <name type="scientific">Bionectria ochroleuca</name>
    <name type="common">Gliocladium roseum</name>
    <dbReference type="NCBI Taxonomy" id="29856"/>
    <lineage>
        <taxon>Eukaryota</taxon>
        <taxon>Fungi</taxon>
        <taxon>Dikarya</taxon>
        <taxon>Ascomycota</taxon>
        <taxon>Pezizomycotina</taxon>
        <taxon>Sordariomycetes</taxon>
        <taxon>Hypocreomycetidae</taxon>
        <taxon>Hypocreales</taxon>
        <taxon>Bionectriaceae</taxon>
        <taxon>Clonostachys</taxon>
    </lineage>
</organism>
<protein>
    <recommendedName>
        <fullName evidence="6">AA1-like domain-containing protein</fullName>
    </recommendedName>
</protein>
<keyword evidence="4" id="KW-1015">Disulfide bond</keyword>
<dbReference type="InterPro" id="IPR032382">
    <property type="entry name" value="AltA1"/>
</dbReference>
<keyword evidence="2" id="KW-0964">Secreted</keyword>
<keyword evidence="8" id="KW-1185">Reference proteome</keyword>
<evidence type="ECO:0000313" key="7">
    <source>
        <dbReference type="EMBL" id="VUC26154.1"/>
    </source>
</evidence>
<evidence type="ECO:0000259" key="6">
    <source>
        <dbReference type="Pfam" id="PF16541"/>
    </source>
</evidence>
<dbReference type="Pfam" id="PF16541">
    <property type="entry name" value="AltA1"/>
    <property type="match status" value="1"/>
</dbReference>
<dbReference type="Proteomes" id="UP000766486">
    <property type="component" value="Unassembled WGS sequence"/>
</dbReference>
<gene>
    <name evidence="7" type="ORF">CLO192961_LOCUS183052</name>
</gene>
<evidence type="ECO:0000256" key="3">
    <source>
        <dbReference type="ARBA" id="ARBA00022729"/>
    </source>
</evidence>
<proteinExistence type="predicted"/>
<comment type="subcellular location">
    <subcellularLocation>
        <location evidence="1">Secreted</location>
    </subcellularLocation>
</comment>
<reference evidence="7 8" key="1">
    <citation type="submission" date="2019-06" db="EMBL/GenBank/DDBJ databases">
        <authorList>
            <person name="Broberg M."/>
        </authorList>
    </citation>
    <scope>NUCLEOTIDE SEQUENCE [LARGE SCALE GENOMIC DNA]</scope>
</reference>
<feature type="domain" description="AA1-like" evidence="6">
    <location>
        <begin position="45"/>
        <end position="172"/>
    </location>
</feature>
<evidence type="ECO:0000256" key="5">
    <source>
        <dbReference type="SAM" id="SignalP"/>
    </source>
</evidence>